<dbReference type="AlphaFoldDB" id="A0A656YZY8"/>
<dbReference type="GO" id="GO:0055085">
    <property type="term" value="P:transmembrane transport"/>
    <property type="evidence" value="ECO:0007669"/>
    <property type="project" value="InterPro"/>
</dbReference>
<dbReference type="Gene3D" id="1.10.3720.10">
    <property type="entry name" value="MetI-like"/>
    <property type="match status" value="1"/>
</dbReference>
<evidence type="ECO:0000256" key="3">
    <source>
        <dbReference type="ARBA" id="ARBA00022475"/>
    </source>
</evidence>
<sequence length="307" mass="33909">MGIGCPLMDREEMKLTLSLMVPGLTIFIIFAVFPILHSSIGSFFNWERWEMAEFAGLDLWIETLTDNSVINPSGVLNFEFPMGVLPHNLLWMVVHVPISVFLGLGLALLLTDVKGGNVFRTIIFTTFTITPMVIGMVLRFSLHQEAGFFNAILRVIGLGQFTQNWLLNSQQAIFFVIGAGVWVQAGFSMVVYHSGLAGLDETLVEAAEVDGATAFERFKDIIWPRLKPVTAVVVVMSLVWVLRVFAIVYAAGGPTGGPRGAFNVLGVEIFQSAFRRPIEYGRAIILAVIEIIVAIPLAIYSAKLRRF</sequence>
<dbReference type="InterPro" id="IPR051393">
    <property type="entry name" value="ABC_transporter_permease"/>
</dbReference>
<accession>A0A656YZY8</accession>
<dbReference type="PROSITE" id="PS50928">
    <property type="entry name" value="ABC_TM1"/>
    <property type="match status" value="1"/>
</dbReference>
<dbReference type="SUPFAM" id="SSF161098">
    <property type="entry name" value="MetI-like"/>
    <property type="match status" value="1"/>
</dbReference>
<dbReference type="InterPro" id="IPR000515">
    <property type="entry name" value="MetI-like"/>
</dbReference>
<dbReference type="CDD" id="cd06261">
    <property type="entry name" value="TM_PBP2"/>
    <property type="match status" value="1"/>
</dbReference>
<dbReference type="GO" id="GO:0005886">
    <property type="term" value="C:plasma membrane"/>
    <property type="evidence" value="ECO:0007669"/>
    <property type="project" value="UniProtKB-SubCell"/>
</dbReference>
<evidence type="ECO:0000256" key="6">
    <source>
        <dbReference type="ARBA" id="ARBA00023136"/>
    </source>
</evidence>
<organism evidence="9 10">
    <name type="scientific">candidate division MSBL1 archaeon SCGC-AAA259J03</name>
    <dbReference type="NCBI Taxonomy" id="1698269"/>
    <lineage>
        <taxon>Archaea</taxon>
        <taxon>Methanobacteriati</taxon>
        <taxon>Methanobacteriota</taxon>
        <taxon>candidate division MSBL1</taxon>
    </lineage>
</organism>
<evidence type="ECO:0000256" key="7">
    <source>
        <dbReference type="RuleBase" id="RU363032"/>
    </source>
</evidence>
<feature type="transmembrane region" description="Helical" evidence="7">
    <location>
        <begin position="172"/>
        <end position="192"/>
    </location>
</feature>
<keyword evidence="6 7" id="KW-0472">Membrane</keyword>
<dbReference type="PANTHER" id="PTHR30193:SF37">
    <property type="entry name" value="INNER MEMBRANE ABC TRANSPORTER PERMEASE PROTEIN YCJO"/>
    <property type="match status" value="1"/>
</dbReference>
<keyword evidence="10" id="KW-1185">Reference proteome</keyword>
<feature type="transmembrane region" description="Helical" evidence="7">
    <location>
        <begin position="122"/>
        <end position="142"/>
    </location>
</feature>
<evidence type="ECO:0000256" key="4">
    <source>
        <dbReference type="ARBA" id="ARBA00022692"/>
    </source>
</evidence>
<evidence type="ECO:0000256" key="2">
    <source>
        <dbReference type="ARBA" id="ARBA00022448"/>
    </source>
</evidence>
<gene>
    <name evidence="9" type="ORF">AKJ39_01655</name>
</gene>
<comment type="subcellular location">
    <subcellularLocation>
        <location evidence="1 7">Cell membrane</location>
        <topology evidence="1 7">Multi-pass membrane protein</topology>
    </subcellularLocation>
</comment>
<evidence type="ECO:0000259" key="8">
    <source>
        <dbReference type="PROSITE" id="PS50928"/>
    </source>
</evidence>
<keyword evidence="2 7" id="KW-0813">Transport</keyword>
<evidence type="ECO:0000256" key="5">
    <source>
        <dbReference type="ARBA" id="ARBA00022989"/>
    </source>
</evidence>
<dbReference type="PANTHER" id="PTHR30193">
    <property type="entry name" value="ABC TRANSPORTER PERMEASE PROTEIN"/>
    <property type="match status" value="1"/>
</dbReference>
<name>A0A656YZY8_9EURY</name>
<evidence type="ECO:0000313" key="9">
    <source>
        <dbReference type="EMBL" id="KXA98547.1"/>
    </source>
</evidence>
<feature type="transmembrane region" description="Helical" evidence="7">
    <location>
        <begin position="229"/>
        <end position="251"/>
    </location>
</feature>
<protein>
    <submittedName>
        <fullName evidence="9">ABC transporter permease</fullName>
    </submittedName>
</protein>
<dbReference type="Proteomes" id="UP000070257">
    <property type="component" value="Unassembled WGS sequence"/>
</dbReference>
<comment type="similarity">
    <text evidence="7">Belongs to the binding-protein-dependent transport system permease family.</text>
</comment>
<feature type="transmembrane region" description="Helical" evidence="7">
    <location>
        <begin position="280"/>
        <end position="300"/>
    </location>
</feature>
<evidence type="ECO:0000256" key="1">
    <source>
        <dbReference type="ARBA" id="ARBA00004651"/>
    </source>
</evidence>
<feature type="transmembrane region" description="Helical" evidence="7">
    <location>
        <begin position="15"/>
        <end position="36"/>
    </location>
</feature>
<feature type="domain" description="ABC transmembrane type-1" evidence="8">
    <location>
        <begin position="85"/>
        <end position="301"/>
    </location>
</feature>
<keyword evidence="3" id="KW-1003">Cell membrane</keyword>
<comment type="caution">
    <text evidence="9">The sequence shown here is derived from an EMBL/GenBank/DDBJ whole genome shotgun (WGS) entry which is preliminary data.</text>
</comment>
<keyword evidence="4 7" id="KW-0812">Transmembrane</keyword>
<keyword evidence="5 7" id="KW-1133">Transmembrane helix</keyword>
<proteinExistence type="inferred from homology"/>
<dbReference type="Pfam" id="PF00528">
    <property type="entry name" value="BPD_transp_1"/>
    <property type="match status" value="1"/>
</dbReference>
<feature type="transmembrane region" description="Helical" evidence="7">
    <location>
        <begin position="89"/>
        <end position="110"/>
    </location>
</feature>
<evidence type="ECO:0000313" key="10">
    <source>
        <dbReference type="Proteomes" id="UP000070257"/>
    </source>
</evidence>
<dbReference type="EMBL" id="LHXT01000016">
    <property type="protein sequence ID" value="KXA98547.1"/>
    <property type="molecule type" value="Genomic_DNA"/>
</dbReference>
<dbReference type="InterPro" id="IPR035906">
    <property type="entry name" value="MetI-like_sf"/>
</dbReference>
<reference evidence="9 10" key="1">
    <citation type="journal article" date="2016" name="Sci. Rep.">
        <title>Metabolic traits of an uncultured archaeal lineage -MSBL1- from brine pools of the Red Sea.</title>
        <authorList>
            <person name="Mwirichia R."/>
            <person name="Alam I."/>
            <person name="Rashid M."/>
            <person name="Vinu M."/>
            <person name="Ba-Alawi W."/>
            <person name="Anthony Kamau A."/>
            <person name="Kamanda Ngugi D."/>
            <person name="Goker M."/>
            <person name="Klenk H.P."/>
            <person name="Bajic V."/>
            <person name="Stingl U."/>
        </authorList>
    </citation>
    <scope>NUCLEOTIDE SEQUENCE [LARGE SCALE GENOMIC DNA]</scope>
    <source>
        <strain evidence="9">SCGC-AAA259J03</strain>
    </source>
</reference>